<dbReference type="PROSITE" id="PS51257">
    <property type="entry name" value="PROKAR_LIPOPROTEIN"/>
    <property type="match status" value="1"/>
</dbReference>
<dbReference type="InterPro" id="IPR009476">
    <property type="entry name" value="DUF1097"/>
</dbReference>
<evidence type="ECO:0000313" key="2">
    <source>
        <dbReference type="EMBL" id="TGJ75921.1"/>
    </source>
</evidence>
<comment type="caution">
    <text evidence="2">The sequence shown here is derived from an EMBL/GenBank/DDBJ whole genome shotgun (WGS) entry which is preliminary data.</text>
</comment>
<reference evidence="2 3" key="1">
    <citation type="submission" date="2019-04" db="EMBL/GenBank/DDBJ databases">
        <authorList>
            <person name="Poehlein A."/>
            <person name="Bengelsdorf F.R."/>
            <person name="Duerre P."/>
            <person name="Daniel R."/>
        </authorList>
    </citation>
    <scope>NUCLEOTIDE SEQUENCE [LARGE SCALE GENOMIC DNA]</scope>
    <source>
        <strain evidence="2 3">BS-1</strain>
    </source>
</reference>
<keyword evidence="1" id="KW-0812">Transmembrane</keyword>
<evidence type="ECO:0008006" key="4">
    <source>
        <dbReference type="Google" id="ProtNLM"/>
    </source>
</evidence>
<keyword evidence="1" id="KW-1133">Transmembrane helix</keyword>
<keyword evidence="1" id="KW-0472">Membrane</keyword>
<dbReference type="Proteomes" id="UP000297714">
    <property type="component" value="Unassembled WGS sequence"/>
</dbReference>
<feature type="transmembrane region" description="Helical" evidence="1">
    <location>
        <begin position="12"/>
        <end position="41"/>
    </location>
</feature>
<evidence type="ECO:0000256" key="1">
    <source>
        <dbReference type="SAM" id="Phobius"/>
    </source>
</evidence>
<feature type="transmembrane region" description="Helical" evidence="1">
    <location>
        <begin position="53"/>
        <end position="71"/>
    </location>
</feature>
<protein>
    <recommendedName>
        <fullName evidence="4">DUF1097 domain-containing protein</fullName>
    </recommendedName>
</protein>
<dbReference type="OrthoDB" id="8266131at2"/>
<feature type="transmembrane region" description="Helical" evidence="1">
    <location>
        <begin position="141"/>
        <end position="160"/>
    </location>
</feature>
<feature type="transmembrane region" description="Helical" evidence="1">
    <location>
        <begin position="77"/>
        <end position="96"/>
    </location>
</feature>
<feature type="transmembrane region" description="Helical" evidence="1">
    <location>
        <begin position="103"/>
        <end position="121"/>
    </location>
</feature>
<name>A0A4Z0Y9G5_9FIRM</name>
<proteinExistence type="predicted"/>
<gene>
    <name evidence="2" type="ORF">CAGA_18950</name>
</gene>
<dbReference type="Pfam" id="PF06496">
    <property type="entry name" value="DUF1097"/>
    <property type="match status" value="1"/>
</dbReference>
<keyword evidence="3" id="KW-1185">Reference proteome</keyword>
<sequence>MKITKLDFSVAVLAGLSCFFMVIPVVKFPVWGLFIGWAWYFAEGAKPAAFKRAIPPMLFGYAMAAISAIVFDAAGSNIWVLAAVVCVTVFGIMLSCKGNLFSMSLASFNAFSCLFAGYYAGNFPAVIHDGGWADWKNVMLAALWLAFSNVVGLCFGWLSIRLGTKIGSRQET</sequence>
<evidence type="ECO:0000313" key="3">
    <source>
        <dbReference type="Proteomes" id="UP000297714"/>
    </source>
</evidence>
<dbReference type="AlphaFoldDB" id="A0A4Z0Y9G5"/>
<dbReference type="RefSeq" id="WP_135660162.1">
    <property type="nucleotide sequence ID" value="NZ_JAJUFJ010000008.1"/>
</dbReference>
<organism evidence="2 3">
    <name type="scientific">Caproiciproducens galactitolivorans</name>
    <dbReference type="NCBI Taxonomy" id="642589"/>
    <lineage>
        <taxon>Bacteria</taxon>
        <taxon>Bacillati</taxon>
        <taxon>Bacillota</taxon>
        <taxon>Clostridia</taxon>
        <taxon>Eubacteriales</taxon>
        <taxon>Acutalibacteraceae</taxon>
        <taxon>Caproiciproducens</taxon>
    </lineage>
</organism>
<dbReference type="EMBL" id="SRMQ01000009">
    <property type="protein sequence ID" value="TGJ75921.1"/>
    <property type="molecule type" value="Genomic_DNA"/>
</dbReference>
<accession>A0A4Z0Y9G5</accession>